<dbReference type="GO" id="GO:0005886">
    <property type="term" value="C:plasma membrane"/>
    <property type="evidence" value="ECO:0007669"/>
    <property type="project" value="UniProtKB-SubCell"/>
</dbReference>
<dbReference type="EMBL" id="CP007139">
    <property type="protein sequence ID" value="AIE88119.1"/>
    <property type="molecule type" value="Genomic_DNA"/>
</dbReference>
<comment type="subcellular location">
    <subcellularLocation>
        <location evidence="10">Cell membrane</location>
        <topology evidence="10">Peripheral membrane protein</topology>
    </subcellularLocation>
    <subcellularLocation>
        <location evidence="2">Membrane</location>
        <topology evidence="2">Peripheral membrane protein</topology>
    </subcellularLocation>
</comment>
<dbReference type="CDD" id="cd12151">
    <property type="entry name" value="F1-ATPase_gamma"/>
    <property type="match status" value="1"/>
</dbReference>
<dbReference type="STRING" id="661478.OP10G_4751"/>
<dbReference type="Gene3D" id="1.10.287.80">
    <property type="entry name" value="ATP synthase, gamma subunit, helix hairpin domain"/>
    <property type="match status" value="1"/>
</dbReference>
<evidence type="ECO:0000256" key="8">
    <source>
        <dbReference type="ARBA" id="ARBA00023196"/>
    </source>
</evidence>
<proteinExistence type="inferred from homology"/>
<comment type="subunit">
    <text evidence="10">F-type ATPases have 2 components, CF(1) - the catalytic core - and CF(0) - the membrane proton channel. CF(1) has five subunits: alpha(3), beta(3), gamma(1), delta(1), epsilon(1). CF(0) has three main subunits: a, b and c.</text>
</comment>
<dbReference type="SUPFAM" id="SSF52943">
    <property type="entry name" value="ATP synthase (F1-ATPase), gamma subunit"/>
    <property type="match status" value="1"/>
</dbReference>
<keyword evidence="5 10" id="KW-0375">Hydrogen ion transport</keyword>
<dbReference type="PANTHER" id="PTHR11693:SF22">
    <property type="entry name" value="ATP SYNTHASE SUBUNIT GAMMA, MITOCHONDRIAL"/>
    <property type="match status" value="1"/>
</dbReference>
<dbReference type="PRINTS" id="PR00126">
    <property type="entry name" value="ATPASEGAMMA"/>
</dbReference>
<evidence type="ECO:0000256" key="9">
    <source>
        <dbReference type="ARBA" id="ARBA00023310"/>
    </source>
</evidence>
<dbReference type="PANTHER" id="PTHR11693">
    <property type="entry name" value="ATP SYNTHASE GAMMA CHAIN"/>
    <property type="match status" value="1"/>
</dbReference>
<evidence type="ECO:0000256" key="4">
    <source>
        <dbReference type="ARBA" id="ARBA00022448"/>
    </source>
</evidence>
<evidence type="ECO:0000313" key="12">
    <source>
        <dbReference type="Proteomes" id="UP000027982"/>
    </source>
</evidence>
<gene>
    <name evidence="10" type="primary">atpG</name>
    <name evidence="11" type="ORF">OP10G_4751</name>
</gene>
<comment type="function">
    <text evidence="1 10">Produces ATP from ADP in the presence of a proton gradient across the membrane. The gamma chain is believed to be important in regulating ATPase activity and the flow of protons through the CF(0) complex.</text>
</comment>
<dbReference type="GO" id="GO:0005524">
    <property type="term" value="F:ATP binding"/>
    <property type="evidence" value="ECO:0007669"/>
    <property type="project" value="UniProtKB-UniRule"/>
</dbReference>
<dbReference type="OrthoDB" id="9812769at2"/>
<organism evidence="11 12">
    <name type="scientific">Fimbriimonas ginsengisoli Gsoil 348</name>
    <dbReference type="NCBI Taxonomy" id="661478"/>
    <lineage>
        <taxon>Bacteria</taxon>
        <taxon>Bacillati</taxon>
        <taxon>Armatimonadota</taxon>
        <taxon>Fimbriimonadia</taxon>
        <taxon>Fimbriimonadales</taxon>
        <taxon>Fimbriimonadaceae</taxon>
        <taxon>Fimbriimonas</taxon>
    </lineage>
</organism>
<dbReference type="InterPro" id="IPR000131">
    <property type="entry name" value="ATP_synth_F1_gsu"/>
</dbReference>
<comment type="similarity">
    <text evidence="3 10">Belongs to the ATPase gamma chain family.</text>
</comment>
<evidence type="ECO:0000256" key="1">
    <source>
        <dbReference type="ARBA" id="ARBA00003456"/>
    </source>
</evidence>
<dbReference type="AlphaFoldDB" id="A0A068NZ82"/>
<dbReference type="GO" id="GO:0046933">
    <property type="term" value="F:proton-transporting ATP synthase activity, rotational mechanism"/>
    <property type="evidence" value="ECO:0007669"/>
    <property type="project" value="UniProtKB-UniRule"/>
</dbReference>
<dbReference type="GO" id="GO:0042777">
    <property type="term" value="P:proton motive force-driven plasma membrane ATP synthesis"/>
    <property type="evidence" value="ECO:0007669"/>
    <property type="project" value="UniProtKB-UniRule"/>
</dbReference>
<dbReference type="RefSeq" id="WP_025228017.1">
    <property type="nucleotide sequence ID" value="NZ_CP007139.1"/>
</dbReference>
<dbReference type="eggNOG" id="COG0224">
    <property type="taxonomic scope" value="Bacteria"/>
</dbReference>
<evidence type="ECO:0000313" key="11">
    <source>
        <dbReference type="EMBL" id="AIE88119.1"/>
    </source>
</evidence>
<name>A0A068NZ82_FIMGI</name>
<keyword evidence="4 10" id="KW-0813">Transport</keyword>
<keyword evidence="7 10" id="KW-0472">Membrane</keyword>
<evidence type="ECO:0000256" key="2">
    <source>
        <dbReference type="ARBA" id="ARBA00004170"/>
    </source>
</evidence>
<accession>A0A068NZ82</accession>
<keyword evidence="8 10" id="KW-0139">CF(1)</keyword>
<evidence type="ECO:0000256" key="5">
    <source>
        <dbReference type="ARBA" id="ARBA00022781"/>
    </source>
</evidence>
<evidence type="ECO:0000256" key="6">
    <source>
        <dbReference type="ARBA" id="ARBA00023065"/>
    </source>
</evidence>
<keyword evidence="9 10" id="KW-0066">ATP synthesis</keyword>
<keyword evidence="6 10" id="KW-0406">Ion transport</keyword>
<evidence type="ECO:0000256" key="10">
    <source>
        <dbReference type="HAMAP-Rule" id="MF_00815"/>
    </source>
</evidence>
<evidence type="ECO:0000256" key="7">
    <source>
        <dbReference type="ARBA" id="ARBA00023136"/>
    </source>
</evidence>
<evidence type="ECO:0000256" key="3">
    <source>
        <dbReference type="ARBA" id="ARBA00007681"/>
    </source>
</evidence>
<dbReference type="InterPro" id="IPR023632">
    <property type="entry name" value="ATP_synth_F1_gsu_CS"/>
</dbReference>
<dbReference type="Pfam" id="PF00231">
    <property type="entry name" value="ATP-synt"/>
    <property type="match status" value="1"/>
</dbReference>
<dbReference type="PROSITE" id="PS00153">
    <property type="entry name" value="ATPASE_GAMMA"/>
    <property type="match status" value="1"/>
</dbReference>
<dbReference type="HOGENOM" id="CLU_050669_0_1_0"/>
<reference evidence="11 12" key="1">
    <citation type="journal article" date="2014" name="PLoS ONE">
        <title>The first complete genome sequence of the class fimbriimonadia in the phylum armatimonadetes.</title>
        <authorList>
            <person name="Hu Z.Y."/>
            <person name="Wang Y.Z."/>
            <person name="Im W.T."/>
            <person name="Wang S.Y."/>
            <person name="Zhao G.P."/>
            <person name="Zheng H.J."/>
            <person name="Quan Z.X."/>
        </authorList>
    </citation>
    <scope>NUCLEOTIDE SEQUENCE [LARGE SCALE GENOMIC DNA]</scope>
    <source>
        <strain evidence="11">Gsoil 348</strain>
    </source>
</reference>
<dbReference type="GO" id="GO:0045259">
    <property type="term" value="C:proton-transporting ATP synthase complex"/>
    <property type="evidence" value="ECO:0007669"/>
    <property type="project" value="UniProtKB-KW"/>
</dbReference>
<dbReference type="NCBIfam" id="TIGR01146">
    <property type="entry name" value="ATPsyn_F1gamma"/>
    <property type="match status" value="1"/>
</dbReference>
<protein>
    <recommendedName>
        <fullName evidence="10">ATP synthase gamma chain</fullName>
    </recommendedName>
    <alternativeName>
        <fullName evidence="10">ATP synthase F1 sector gamma subunit</fullName>
    </alternativeName>
    <alternativeName>
        <fullName evidence="10">F-ATPase gamma subunit</fullName>
    </alternativeName>
</protein>
<dbReference type="KEGG" id="fgi:OP10G_4751"/>
<dbReference type="HAMAP" id="MF_00815">
    <property type="entry name" value="ATP_synth_gamma_bact"/>
    <property type="match status" value="1"/>
</dbReference>
<keyword evidence="12" id="KW-1185">Reference proteome</keyword>
<dbReference type="Gene3D" id="3.40.1380.10">
    <property type="match status" value="1"/>
</dbReference>
<sequence>MATLKEIRARIKAAKNIQQITKAMKLVAAARLKKATDRVLEARPYADKLREVMRSLSSAGDLPQHPLMTKRPVQKAVLILLTSDRGLAGGFNTSLTRKASEFIRDAGFDVSLLTVGKKGTLFFGRRGYKILHTVTVPSSGARLEDAIEVTKKARELFESGEADAIYVCYSKFYSAIRQVPQIVQLLPIEAPASEGDASGGLAYQFEPDPATLLNTLLPRYFQTLVWQSMLESTASEFGARMTAMTSATDNAGKMIQNLTLKANRERQAAITKEILEVVGGAEALNG</sequence>
<keyword evidence="10" id="KW-1003">Cell membrane</keyword>
<dbReference type="InterPro" id="IPR035968">
    <property type="entry name" value="ATP_synth_F1_ATPase_gsu"/>
</dbReference>
<dbReference type="Proteomes" id="UP000027982">
    <property type="component" value="Chromosome"/>
</dbReference>